<dbReference type="GO" id="GO:0008270">
    <property type="term" value="F:zinc ion binding"/>
    <property type="evidence" value="ECO:0007669"/>
    <property type="project" value="UniProtKB-KW"/>
</dbReference>
<protein>
    <recommendedName>
        <fullName evidence="3">C2H2-type domain-containing protein</fullName>
    </recommendedName>
</protein>
<feature type="domain" description="C2H2-type" evidence="3">
    <location>
        <begin position="918"/>
        <end position="945"/>
    </location>
</feature>
<keyword evidence="1" id="KW-0862">Zinc</keyword>
<dbReference type="PROSITE" id="PS00028">
    <property type="entry name" value="ZINC_FINGER_C2H2_1"/>
    <property type="match status" value="1"/>
</dbReference>
<evidence type="ECO:0000256" key="1">
    <source>
        <dbReference type="PROSITE-ProRule" id="PRU00042"/>
    </source>
</evidence>
<feature type="region of interest" description="Disordered" evidence="2">
    <location>
        <begin position="209"/>
        <end position="229"/>
    </location>
</feature>
<accession>A0A8B6G7N3</accession>
<dbReference type="OrthoDB" id="6080263at2759"/>
<dbReference type="PROSITE" id="PS50157">
    <property type="entry name" value="ZINC_FINGER_C2H2_2"/>
    <property type="match status" value="1"/>
</dbReference>
<keyword evidence="1" id="KW-0479">Metal-binding</keyword>
<sequence length="1140" mass="128690">MASALDTCSFAVLGNSDCSANTTFIHLYNCSRDTSNHLSSYQCSEKIPDKCLQFYDIPEALLILYRSGIFSIDHTTLKLNICQAHRDALGIHWRRNKHSCCYPNHNEKSKAKPDRGTTLSLSKQYWLKTRQTIPRLCKKCVTELRKDLCSVDINFEKEIEIFYQVQESSVDLKDIRTGCLTAEEDHECQDMELGNDACISSQGGGLNEFSSQFSQPSQQSDYTQASSQDWMDTQLTPKDRLNSAMKILSKDYEPLKHQLCLSWSTISKSSKSYYQKKAQEAIFLILNIIAPGQETILLNSIETNKIEIDSTNKCIIEAYNNAANSRTQTQILSLIVNSFTKSELRNMIPGVTVSRIDAARKHAMITGPGNIINPPKIYRMKLTRPKISHFIDYILNPLFSSIVGFGQTVLKLSTNDKLTVPKVVRNLIHARIINSYQTYCLETGFSSFSKASLYRILKVCNASKQKALQGLDNTSAAGMGAIDNLTKVVTKLEAYGLRNEDVNKLKEMLQLVNQFLKFEYKLHLRMDDQCADHCTPFALSDSADLNFAAQCNHSHTTSCNKCQLVDSCVDIVETAFSNLEIPQTLSDEISYELENGARYVLEWKRHLLRTVHQDGARNDVLSDLKDNQGLLIMDWGMKFLPFIYRETQSDFFGKKGISWHFSCLVLRSPIDREKLDLFCYVHILEDGSQGWFSIANILVHLLHEFKSDKPLLEELFLKSDNAACYHCTNLISFIQQCNKDFPIKIKQYNFSEAQAGKDLCDSKTGSCRLHIFKYANEGHDILNTNDMKTALESHGGVKGTQACIVSVNQEVEPKIRTKIPGISTFNNFTFLDDGIIVKKAYNVGSGKKIGNGTLTDKNLEVERVYNLKINDPFPGAHEVGTVSLNQHHVDENTTNESVANEVSETVGNDHISETDSFFSCPDPSCQKIFAKCFNLERHLAIGNHSYVTNSCTSMDEAVNMYASKCETLRESNNLLVSTLTSDTELNINSNSEDRMGWAIKNKRKSTRFSLQVKDYLIQICEACDKTGKRPDCGSLSEEIKKACNENGEKLFKKEEWLSSTQIKGFIASYLSRKSKLSDHDTTPPPSKKQSVSRNECVLEEVTMEDDEKLNEIVTALETDDYNENMNNMVDNVFLAINIQS</sequence>
<proteinExistence type="predicted"/>
<dbReference type="InterPro" id="IPR013087">
    <property type="entry name" value="Znf_C2H2_type"/>
</dbReference>
<evidence type="ECO:0000313" key="5">
    <source>
        <dbReference type="Proteomes" id="UP000596742"/>
    </source>
</evidence>
<evidence type="ECO:0000313" key="4">
    <source>
        <dbReference type="EMBL" id="VDI59902.1"/>
    </source>
</evidence>
<keyword evidence="5" id="KW-1185">Reference proteome</keyword>
<evidence type="ECO:0000256" key="2">
    <source>
        <dbReference type="SAM" id="MobiDB-lite"/>
    </source>
</evidence>
<keyword evidence="1" id="KW-0863">Zinc-finger</keyword>
<organism evidence="4 5">
    <name type="scientific">Mytilus galloprovincialis</name>
    <name type="common">Mediterranean mussel</name>
    <dbReference type="NCBI Taxonomy" id="29158"/>
    <lineage>
        <taxon>Eukaryota</taxon>
        <taxon>Metazoa</taxon>
        <taxon>Spiralia</taxon>
        <taxon>Lophotrochozoa</taxon>
        <taxon>Mollusca</taxon>
        <taxon>Bivalvia</taxon>
        <taxon>Autobranchia</taxon>
        <taxon>Pteriomorphia</taxon>
        <taxon>Mytilida</taxon>
        <taxon>Mytiloidea</taxon>
        <taxon>Mytilidae</taxon>
        <taxon>Mytilinae</taxon>
        <taxon>Mytilus</taxon>
    </lineage>
</organism>
<feature type="compositionally biased region" description="Low complexity" evidence="2">
    <location>
        <begin position="209"/>
        <end position="220"/>
    </location>
</feature>
<comment type="caution">
    <text evidence="4">The sequence shown here is derived from an EMBL/GenBank/DDBJ whole genome shotgun (WGS) entry which is preliminary data.</text>
</comment>
<dbReference type="EMBL" id="UYJE01007984">
    <property type="protein sequence ID" value="VDI59902.1"/>
    <property type="molecule type" value="Genomic_DNA"/>
</dbReference>
<name>A0A8B6G7N3_MYTGA</name>
<dbReference type="AlphaFoldDB" id="A0A8B6G7N3"/>
<evidence type="ECO:0000259" key="3">
    <source>
        <dbReference type="PROSITE" id="PS50157"/>
    </source>
</evidence>
<gene>
    <name evidence="4" type="ORF">MGAL_10B087039</name>
</gene>
<dbReference type="PANTHER" id="PTHR33845">
    <property type="entry name" value="C2H2-TYPE DOMAIN-CONTAINING PROTEIN"/>
    <property type="match status" value="1"/>
</dbReference>
<dbReference type="PANTHER" id="PTHR33845:SF1">
    <property type="entry name" value="C2H2-TYPE DOMAIN-CONTAINING PROTEIN"/>
    <property type="match status" value="1"/>
</dbReference>
<reference evidence="4" key="1">
    <citation type="submission" date="2018-11" db="EMBL/GenBank/DDBJ databases">
        <authorList>
            <person name="Alioto T."/>
            <person name="Alioto T."/>
        </authorList>
    </citation>
    <scope>NUCLEOTIDE SEQUENCE</scope>
</reference>
<dbReference type="Proteomes" id="UP000596742">
    <property type="component" value="Unassembled WGS sequence"/>
</dbReference>